<evidence type="ECO:0000259" key="5">
    <source>
        <dbReference type="PROSITE" id="PS50994"/>
    </source>
</evidence>
<evidence type="ECO:0000313" key="6">
    <source>
        <dbReference type="EMBL" id="CEP10785.1"/>
    </source>
</evidence>
<feature type="domain" description="Chromo" evidence="4">
    <location>
        <begin position="536"/>
        <end position="594"/>
    </location>
</feature>
<dbReference type="AlphaFoldDB" id="A0A0B7N5N7"/>
<dbReference type="SUPFAM" id="SSF53098">
    <property type="entry name" value="Ribonuclease H-like"/>
    <property type="match status" value="1"/>
</dbReference>
<evidence type="ECO:0000259" key="4">
    <source>
        <dbReference type="PROSITE" id="PS50013"/>
    </source>
</evidence>
<protein>
    <recommendedName>
        <fullName evidence="8">Integrase catalytic domain-containing protein</fullName>
    </recommendedName>
</protein>
<proteinExistence type="predicted"/>
<dbReference type="PANTHER" id="PTHR37984:SF5">
    <property type="entry name" value="PROTEIN NYNRIN-LIKE"/>
    <property type="match status" value="1"/>
</dbReference>
<dbReference type="Gene3D" id="1.10.340.70">
    <property type="match status" value="1"/>
</dbReference>
<evidence type="ECO:0000313" key="7">
    <source>
        <dbReference type="Proteomes" id="UP000054107"/>
    </source>
</evidence>
<evidence type="ECO:0000256" key="3">
    <source>
        <dbReference type="SAM" id="MobiDB-lite"/>
    </source>
</evidence>
<evidence type="ECO:0000256" key="1">
    <source>
        <dbReference type="ARBA" id="ARBA00004123"/>
    </source>
</evidence>
<dbReference type="Gene3D" id="3.30.420.10">
    <property type="entry name" value="Ribonuclease H-like superfamily/Ribonuclease H"/>
    <property type="match status" value="1"/>
</dbReference>
<dbReference type="InterPro" id="IPR041588">
    <property type="entry name" value="Integrase_H2C2"/>
</dbReference>
<dbReference type="EMBL" id="LN725192">
    <property type="protein sequence ID" value="CEP10785.1"/>
    <property type="molecule type" value="Genomic_DNA"/>
</dbReference>
<evidence type="ECO:0000256" key="2">
    <source>
        <dbReference type="ARBA" id="ARBA00023242"/>
    </source>
</evidence>
<comment type="subcellular location">
    <subcellularLocation>
        <location evidence="1">Nucleus</location>
    </subcellularLocation>
</comment>
<name>A0A0B7N5N7_9FUNG</name>
<dbReference type="InterPro" id="IPR023779">
    <property type="entry name" value="Chromodomain_CS"/>
</dbReference>
<dbReference type="InterPro" id="IPR012337">
    <property type="entry name" value="RNaseH-like_sf"/>
</dbReference>
<reference evidence="6 7" key="1">
    <citation type="submission" date="2014-09" db="EMBL/GenBank/DDBJ databases">
        <authorList>
            <person name="Ellenberger Sabrina"/>
        </authorList>
    </citation>
    <scope>NUCLEOTIDE SEQUENCE [LARGE SCALE GENOMIC DNA]</scope>
    <source>
        <strain evidence="6 7">CBS 412.66</strain>
    </source>
</reference>
<gene>
    <name evidence="6" type="primary">PARPA_04550.1 scaffold 14269</name>
</gene>
<dbReference type="PROSITE" id="PS50994">
    <property type="entry name" value="INTEGRASE"/>
    <property type="match status" value="1"/>
</dbReference>
<organism evidence="6 7">
    <name type="scientific">Parasitella parasitica</name>
    <dbReference type="NCBI Taxonomy" id="35722"/>
    <lineage>
        <taxon>Eukaryota</taxon>
        <taxon>Fungi</taxon>
        <taxon>Fungi incertae sedis</taxon>
        <taxon>Mucoromycota</taxon>
        <taxon>Mucoromycotina</taxon>
        <taxon>Mucoromycetes</taxon>
        <taxon>Mucorales</taxon>
        <taxon>Mucorineae</taxon>
        <taxon>Mucoraceae</taxon>
        <taxon>Parasitella</taxon>
    </lineage>
</organism>
<dbReference type="STRING" id="35722.A0A0B7N5N7"/>
<dbReference type="Pfam" id="PF00385">
    <property type="entry name" value="Chromo"/>
    <property type="match status" value="1"/>
</dbReference>
<dbReference type="PROSITE" id="PS00598">
    <property type="entry name" value="CHROMO_1"/>
    <property type="match status" value="1"/>
</dbReference>
<dbReference type="Pfam" id="PF00665">
    <property type="entry name" value="rve"/>
    <property type="match status" value="1"/>
</dbReference>
<evidence type="ECO:0008006" key="8">
    <source>
        <dbReference type="Google" id="ProtNLM"/>
    </source>
</evidence>
<dbReference type="PROSITE" id="PS50013">
    <property type="entry name" value="CHROMO_2"/>
    <property type="match status" value="1"/>
</dbReference>
<sequence>MMENFYDTIFELDLDITYCAGIHNILADRLSRIFVHGTQKLEGRGDFDITYCAGIHNILADRLSRIFVHGTQKLEGRGGMARRATIMEKRKIEEDDQKDDDSKKKIRVYSKVENEKEIAESVAVSVVDNVTIVDETKTNVNTDDINPIDGKIIVEQDEIRSSHSNNNSNNEIDRKMDLFIYASHLDIYEQPKDKSEKQTLLEKAHLLGHFGVTAMEQVIHEEYQMHWKGLRKDIEDYVKNCSKCRVFNLVMDLGTFDVTTPRGNNFMLVVMDLFSRFIILRAIPDKLATTVAKELVSIWSLFGYSKVITHDNGKEFSNKLLEAIAVHAGVEQAVSLPFNPLGNSNAEAAVKSAKGIIIKMLEGRAENWDLYLDGTAYCLNLHKSRLHGMMPFVVVFARMPNELKDYSQIKAVLPEQKLDVKALKNKIKLIDKILVPAIREQIVKTKEADNAYFRKRHKILEKPFPIGSSVMIKNVEKNKKTDPNYEGPYSVYGYTKNGSYILQDKTDAFLSRDVPTSHIKLISEDGIKPEEKNNTYEVLSILNHRGEEPNHEYLVRWKGFDSSYDTWEPTSMFDSKEVIETYWSRRNAGQCSSSNKIKRKHGKRAAPKPINKRKVASRQEKSIRRKARLAVLQENPTA</sequence>
<dbReference type="SUPFAM" id="SSF54160">
    <property type="entry name" value="Chromo domain-like"/>
    <property type="match status" value="1"/>
</dbReference>
<dbReference type="OrthoDB" id="2285631at2759"/>
<dbReference type="InterPro" id="IPR036397">
    <property type="entry name" value="RNaseH_sf"/>
</dbReference>
<dbReference type="InterPro" id="IPR050951">
    <property type="entry name" value="Retrovirus_Pol_polyprotein"/>
</dbReference>
<dbReference type="Gene3D" id="2.40.50.40">
    <property type="match status" value="1"/>
</dbReference>
<feature type="compositionally biased region" description="Basic residues" evidence="3">
    <location>
        <begin position="596"/>
        <end position="616"/>
    </location>
</feature>
<dbReference type="InterPro" id="IPR000953">
    <property type="entry name" value="Chromo/chromo_shadow_dom"/>
</dbReference>
<dbReference type="PANTHER" id="PTHR37984">
    <property type="entry name" value="PROTEIN CBG26694"/>
    <property type="match status" value="1"/>
</dbReference>
<dbReference type="InterPro" id="IPR023780">
    <property type="entry name" value="Chromo_domain"/>
</dbReference>
<dbReference type="InterPro" id="IPR001584">
    <property type="entry name" value="Integrase_cat-core"/>
</dbReference>
<dbReference type="GO" id="GO:0005634">
    <property type="term" value="C:nucleus"/>
    <property type="evidence" value="ECO:0007669"/>
    <property type="project" value="UniProtKB-SubCell"/>
</dbReference>
<feature type="region of interest" description="Disordered" evidence="3">
    <location>
        <begin position="590"/>
        <end position="638"/>
    </location>
</feature>
<dbReference type="GO" id="GO:0015074">
    <property type="term" value="P:DNA integration"/>
    <property type="evidence" value="ECO:0007669"/>
    <property type="project" value="InterPro"/>
</dbReference>
<dbReference type="SMART" id="SM00298">
    <property type="entry name" value="CHROMO"/>
    <property type="match status" value="1"/>
</dbReference>
<keyword evidence="7" id="KW-1185">Reference proteome</keyword>
<accession>A0A0B7N5N7</accession>
<feature type="domain" description="Integrase catalytic" evidence="5">
    <location>
        <begin position="239"/>
        <end position="399"/>
    </location>
</feature>
<dbReference type="Pfam" id="PF17921">
    <property type="entry name" value="Integrase_H2C2"/>
    <property type="match status" value="1"/>
</dbReference>
<dbReference type="GO" id="GO:0003676">
    <property type="term" value="F:nucleic acid binding"/>
    <property type="evidence" value="ECO:0007669"/>
    <property type="project" value="InterPro"/>
</dbReference>
<dbReference type="InterPro" id="IPR016197">
    <property type="entry name" value="Chromo-like_dom_sf"/>
</dbReference>
<keyword evidence="2" id="KW-0539">Nucleus</keyword>
<dbReference type="Proteomes" id="UP000054107">
    <property type="component" value="Unassembled WGS sequence"/>
</dbReference>